<dbReference type="OrthoDB" id="359268at2"/>
<keyword evidence="3" id="KW-0288">FMN</keyword>
<dbReference type="Gene3D" id="3.40.50.360">
    <property type="match status" value="1"/>
</dbReference>
<dbReference type="InterPro" id="IPR029039">
    <property type="entry name" value="Flavoprotein-like_sf"/>
</dbReference>
<keyword evidence="4" id="KW-0813">Transport</keyword>
<proteinExistence type="predicted"/>
<dbReference type="PANTHER" id="PTHR19384">
    <property type="entry name" value="NITRIC OXIDE SYNTHASE-RELATED"/>
    <property type="match status" value="1"/>
</dbReference>
<dbReference type="EMBL" id="FIZX01000009">
    <property type="protein sequence ID" value="CZF85215.1"/>
    <property type="molecule type" value="Genomic_DNA"/>
</dbReference>
<evidence type="ECO:0000313" key="6">
    <source>
        <dbReference type="EMBL" id="CZF85215.1"/>
    </source>
</evidence>
<dbReference type="PANTHER" id="PTHR19384:SF128">
    <property type="entry name" value="NADPH OXIDOREDUCTASE A"/>
    <property type="match status" value="1"/>
</dbReference>
<dbReference type="NCBIfam" id="NF006531">
    <property type="entry name" value="PRK09004.1"/>
    <property type="match status" value="1"/>
</dbReference>
<dbReference type="GO" id="GO:0004783">
    <property type="term" value="F:sulfite reductase (NADPH) activity"/>
    <property type="evidence" value="ECO:0007669"/>
    <property type="project" value="UniProtKB-EC"/>
</dbReference>
<accession>A0A128FFE4</accession>
<evidence type="ECO:0000256" key="2">
    <source>
        <dbReference type="ARBA" id="ARBA00022630"/>
    </source>
</evidence>
<evidence type="ECO:0000256" key="3">
    <source>
        <dbReference type="ARBA" id="ARBA00022643"/>
    </source>
</evidence>
<dbReference type="GO" id="GO:0010181">
    <property type="term" value="F:FMN binding"/>
    <property type="evidence" value="ECO:0007669"/>
    <property type="project" value="InterPro"/>
</dbReference>
<feature type="domain" description="Flavodoxin-like" evidence="5">
    <location>
        <begin position="4"/>
        <end position="143"/>
    </location>
</feature>
<sequence length="148" mass="15739">MSELTLITGSTLGGAEYVGDHIADLLEQDGISVKVINEGQLNDITEASRLLLVTSTHGAGDYPDNLAPMMEALKSQSPDLSALKYAVIAIGDSSYDTFCGAGIQADELLKSLGAQDLAPRLEIDILEQPLPEEAAEVWLSQNKSAFCE</sequence>
<dbReference type="Proteomes" id="UP000071641">
    <property type="component" value="Unassembled WGS sequence"/>
</dbReference>
<dbReference type="RefSeq" id="WP_062667733.1">
    <property type="nucleotide sequence ID" value="NZ_FIZX01000009.1"/>
</dbReference>
<dbReference type="PROSITE" id="PS50902">
    <property type="entry name" value="FLAVODOXIN_LIKE"/>
    <property type="match status" value="1"/>
</dbReference>
<dbReference type="EC" id="1.8.1.2" evidence="6"/>
<gene>
    <name evidence="6" type="primary">cysJ_2</name>
    <name evidence="6" type="ORF">GCE9029_04885</name>
</gene>
<dbReference type="AlphaFoldDB" id="A0A128FFE4"/>
<dbReference type="PRINTS" id="PR00369">
    <property type="entry name" value="FLAVODOXIN"/>
</dbReference>
<reference evidence="7" key="1">
    <citation type="submission" date="2016-02" db="EMBL/GenBank/DDBJ databases">
        <authorList>
            <person name="Rodrigo-Torres Lidia"/>
            <person name="Arahal R.David."/>
        </authorList>
    </citation>
    <scope>NUCLEOTIDE SEQUENCE [LARGE SCALE GENOMIC DNA]</scope>
    <source>
        <strain evidence="7">CECT 9029</strain>
    </source>
</reference>
<name>A0A128FFE4_9GAMM</name>
<keyword evidence="6" id="KW-0560">Oxidoreductase</keyword>
<evidence type="ECO:0000259" key="5">
    <source>
        <dbReference type="PROSITE" id="PS50902"/>
    </source>
</evidence>
<dbReference type="InterPro" id="IPR001094">
    <property type="entry name" value="Flavdoxin-like"/>
</dbReference>
<protein>
    <submittedName>
        <fullName evidence="6">Sulfite reductase [NADPH] flavoprotein alpha-component</fullName>
        <ecNumber evidence="6">1.8.1.2</ecNumber>
    </submittedName>
</protein>
<keyword evidence="2" id="KW-0285">Flavoprotein</keyword>
<keyword evidence="7" id="KW-1185">Reference proteome</keyword>
<keyword evidence="4" id="KW-0249">Electron transport</keyword>
<dbReference type="InterPro" id="IPR008254">
    <property type="entry name" value="Flavodoxin/NO_synth"/>
</dbReference>
<dbReference type="STRING" id="1796497.GCE9029_04885"/>
<dbReference type="GO" id="GO:0005829">
    <property type="term" value="C:cytosol"/>
    <property type="evidence" value="ECO:0007669"/>
    <property type="project" value="TreeGrafter"/>
</dbReference>
<comment type="cofactor">
    <cofactor evidence="1">
        <name>FMN</name>
        <dbReference type="ChEBI" id="CHEBI:58210"/>
    </cofactor>
</comment>
<organism evidence="6 7">
    <name type="scientific">Grimontia celer</name>
    <dbReference type="NCBI Taxonomy" id="1796497"/>
    <lineage>
        <taxon>Bacteria</taxon>
        <taxon>Pseudomonadati</taxon>
        <taxon>Pseudomonadota</taxon>
        <taxon>Gammaproteobacteria</taxon>
        <taxon>Vibrionales</taxon>
        <taxon>Vibrionaceae</taxon>
        <taxon>Grimontia</taxon>
    </lineage>
</organism>
<evidence type="ECO:0000313" key="7">
    <source>
        <dbReference type="Proteomes" id="UP000071641"/>
    </source>
</evidence>
<evidence type="ECO:0000256" key="4">
    <source>
        <dbReference type="ARBA" id="ARBA00022982"/>
    </source>
</evidence>
<dbReference type="GO" id="GO:0050660">
    <property type="term" value="F:flavin adenine dinucleotide binding"/>
    <property type="evidence" value="ECO:0007669"/>
    <property type="project" value="TreeGrafter"/>
</dbReference>
<evidence type="ECO:0000256" key="1">
    <source>
        <dbReference type="ARBA" id="ARBA00001917"/>
    </source>
</evidence>
<dbReference type="SUPFAM" id="SSF52218">
    <property type="entry name" value="Flavoproteins"/>
    <property type="match status" value="1"/>
</dbReference>
<dbReference type="Pfam" id="PF00258">
    <property type="entry name" value="Flavodoxin_1"/>
    <property type="match status" value="1"/>
</dbReference>